<sequence>MSAGTLTLTNNSAQVSGAGTAFSTELSAGDFIVVTVGGTSYTRPVLAVNSDTSLTLISNYFGPTQSGVAWNAVPRVALNMVTAALVTQSEEALRGLNYDKQNWQQVFSGTGTITVRLPDGTSFSGPAWNSIASLVDKKADKTDLDKKADKTALDDYAKKGANSDITSLSGLTTPLSVTQGGTGGNSPESARQSLSATTNRQLTDGSGGSWYASFTSRRDFAMFSWGDTINIGPWDAPAKYSTVNFFPSTADNIGTALASSWGSDNEYYLNSKRSDKTSYEQWKGWSRLWHSRNTTVDSNGFIKRSSPVVKVFSDGQYETNEESEGCVVTRLSAGEYLISGCTGLNADAAWGGVDGGFEIPVDRNKQPRIWLDYTVNADGTVLIKTYHRVHASSPSFARNRIGNTDEHGVFTETVTDGEPVDIPTDAFVSVRVQMPSDSIWNRSNGDAMTAMKNTELELEQIQQEPQQ</sequence>
<evidence type="ECO:0000256" key="1">
    <source>
        <dbReference type="SAM" id="MobiDB-lite"/>
    </source>
</evidence>
<feature type="domain" description="Phage tail protein C-terminal" evidence="2">
    <location>
        <begin position="293"/>
        <end position="436"/>
    </location>
</feature>
<dbReference type="Pfam" id="PF25670">
    <property type="entry name" value="Phage_tail_C_2"/>
    <property type="match status" value="1"/>
</dbReference>
<reference evidence="3 4" key="1">
    <citation type="submission" date="2021-06" db="EMBL/GenBank/DDBJ databases">
        <title>FDA dAtabase for Regulatory Grade micrObial Sequences (FDA-ARGOS): Supporting development and validation of Infectious Disease Dx tests.</title>
        <authorList>
            <person name="Sproer C."/>
            <person name="Gronow S."/>
            <person name="Severitt S."/>
            <person name="Schroder I."/>
            <person name="Tallon L."/>
            <person name="Sadzewicz L."/>
            <person name="Zhao X."/>
            <person name="Boylan J."/>
            <person name="Ott S."/>
            <person name="Bowen H."/>
            <person name="Vavikolanu K."/>
            <person name="Mehta A."/>
            <person name="Aluvathingal J."/>
            <person name="Nadendla S."/>
            <person name="Lowell S."/>
            <person name="Myers T."/>
            <person name="Yan Y."/>
        </authorList>
    </citation>
    <scope>NUCLEOTIDE SEQUENCE [LARGE SCALE GENOMIC DNA]</scope>
    <source>
        <strain evidence="3 4">FDAARGOS 1424</strain>
    </source>
</reference>
<accession>A0ABX8K224</accession>
<proteinExistence type="predicted"/>
<dbReference type="RefSeq" id="WP_040230889.1">
    <property type="nucleotide sequence ID" value="NZ_CDHL01000019.1"/>
</dbReference>
<keyword evidence="4" id="KW-1185">Reference proteome</keyword>
<name>A0ABX8K224_9ENTR</name>
<evidence type="ECO:0000313" key="4">
    <source>
        <dbReference type="Proteomes" id="UP000683579"/>
    </source>
</evidence>
<dbReference type="InterPro" id="IPR058008">
    <property type="entry name" value="Gp26_C"/>
</dbReference>
<feature type="region of interest" description="Disordered" evidence="1">
    <location>
        <begin position="172"/>
        <end position="202"/>
    </location>
</feature>
<evidence type="ECO:0000313" key="3">
    <source>
        <dbReference type="EMBL" id="QXA42873.1"/>
    </source>
</evidence>
<organism evidence="3 4">
    <name type="scientific">Citrobacter pasteurii</name>
    <dbReference type="NCBI Taxonomy" id="1563222"/>
    <lineage>
        <taxon>Bacteria</taxon>
        <taxon>Pseudomonadati</taxon>
        <taxon>Pseudomonadota</taxon>
        <taxon>Gammaproteobacteria</taxon>
        <taxon>Enterobacterales</taxon>
        <taxon>Enterobacteriaceae</taxon>
        <taxon>Citrobacter</taxon>
    </lineage>
</organism>
<protein>
    <submittedName>
        <fullName evidence="3">Phage tail protein</fullName>
    </submittedName>
</protein>
<evidence type="ECO:0000259" key="2">
    <source>
        <dbReference type="Pfam" id="PF25670"/>
    </source>
</evidence>
<dbReference type="EMBL" id="CP077262">
    <property type="protein sequence ID" value="QXA42873.1"/>
    <property type="molecule type" value="Genomic_DNA"/>
</dbReference>
<dbReference type="Proteomes" id="UP000683579">
    <property type="component" value="Chromosome"/>
</dbReference>
<gene>
    <name evidence="3" type="ORF">I6L54_12725</name>
</gene>